<protein>
    <submittedName>
        <fullName evidence="3">Uncharacterized protein</fullName>
    </submittedName>
</protein>
<dbReference type="RefSeq" id="WP_076450231.1">
    <property type="nucleotide sequence ID" value="NZ_FTOQ01000016.1"/>
</dbReference>
<organism evidence="3 4">
    <name type="scientific">Roseivivax lentus</name>
    <dbReference type="NCBI Taxonomy" id="633194"/>
    <lineage>
        <taxon>Bacteria</taxon>
        <taxon>Pseudomonadati</taxon>
        <taxon>Pseudomonadota</taxon>
        <taxon>Alphaproteobacteria</taxon>
        <taxon>Rhodobacterales</taxon>
        <taxon>Roseobacteraceae</taxon>
        <taxon>Roseivivax</taxon>
    </lineage>
</organism>
<keyword evidence="2" id="KW-0812">Transmembrane</keyword>
<gene>
    <name evidence="3" type="ORF">SAMN05421759_11664</name>
</gene>
<accession>A0A1N7PJP6</accession>
<reference evidence="4" key="1">
    <citation type="submission" date="2017-01" db="EMBL/GenBank/DDBJ databases">
        <authorList>
            <person name="Varghese N."/>
            <person name="Submissions S."/>
        </authorList>
    </citation>
    <scope>NUCLEOTIDE SEQUENCE [LARGE SCALE GENOMIC DNA]</scope>
    <source>
        <strain evidence="4">DSM 29430</strain>
    </source>
</reference>
<dbReference type="STRING" id="633194.SAMN05421759_11664"/>
<keyword evidence="2" id="KW-1133">Transmembrane helix</keyword>
<dbReference type="EMBL" id="FTOQ01000016">
    <property type="protein sequence ID" value="SIT10834.1"/>
    <property type="molecule type" value="Genomic_DNA"/>
</dbReference>
<proteinExistence type="predicted"/>
<feature type="compositionally biased region" description="Basic and acidic residues" evidence="1">
    <location>
        <begin position="71"/>
        <end position="86"/>
    </location>
</feature>
<evidence type="ECO:0000256" key="1">
    <source>
        <dbReference type="SAM" id="MobiDB-lite"/>
    </source>
</evidence>
<evidence type="ECO:0000256" key="2">
    <source>
        <dbReference type="SAM" id="Phobius"/>
    </source>
</evidence>
<evidence type="ECO:0000313" key="3">
    <source>
        <dbReference type="EMBL" id="SIT10834.1"/>
    </source>
</evidence>
<dbReference type="AlphaFoldDB" id="A0A1N7PJP6"/>
<feature type="region of interest" description="Disordered" evidence="1">
    <location>
        <begin position="56"/>
        <end position="86"/>
    </location>
</feature>
<dbReference type="PROSITE" id="PS51257">
    <property type="entry name" value="PROKAR_LIPOPROTEIN"/>
    <property type="match status" value="1"/>
</dbReference>
<dbReference type="OrthoDB" id="7728210at2"/>
<name>A0A1N7PJP6_9RHOB</name>
<keyword evidence="4" id="KW-1185">Reference proteome</keyword>
<sequence length="86" mass="9735">MQDKLIPILILLPILAVVIMACIHEFRRYKSEGKANYGLVYDESTGTTYLTGIAENEEAYDPEDFDPSNYDELKAKAETEADDEKT</sequence>
<feature type="transmembrane region" description="Helical" evidence="2">
    <location>
        <begin position="6"/>
        <end position="24"/>
    </location>
</feature>
<keyword evidence="2" id="KW-0472">Membrane</keyword>
<evidence type="ECO:0000313" key="4">
    <source>
        <dbReference type="Proteomes" id="UP000186684"/>
    </source>
</evidence>
<feature type="compositionally biased region" description="Acidic residues" evidence="1">
    <location>
        <begin position="56"/>
        <end position="66"/>
    </location>
</feature>
<dbReference type="Proteomes" id="UP000186684">
    <property type="component" value="Unassembled WGS sequence"/>
</dbReference>